<keyword evidence="3 6" id="KW-1133">Transmembrane helix</keyword>
<sequence length="327" mass="35286">MTLSRRRRAVPLASLLGAGAALGISTNLAKLAAEAGVDPLAFLAWSVIGATAVLVGVSAVRHRLPPLNARTTEYFVIAGLVGLAAPNLLSFAAVSHVGAGFVALSIAFPPLFTYIGALLLGMERFQPRRATGVVLALGGAVLLAVLKLSEPDVDAFWVAATLSAPILLAVGNIYRTARWPEGLLPMSSLLVCLPRPGPYFSSSARLWGLSSGASRILSRRTHGSRHASSPYPRPDHDVLVHVPPVFRPPETRRASLSQSPRLGWCHRRRPHRRPLARGGPIAGARRWRRSHCIRRRSPHARRPEGKGRDSCHPDRRLTLLGKMTVQP</sequence>
<evidence type="ECO:0000256" key="3">
    <source>
        <dbReference type="ARBA" id="ARBA00022989"/>
    </source>
</evidence>
<evidence type="ECO:0000313" key="8">
    <source>
        <dbReference type="EMBL" id="MFC7192746.1"/>
    </source>
</evidence>
<dbReference type="Pfam" id="PF00892">
    <property type="entry name" value="EamA"/>
    <property type="match status" value="1"/>
</dbReference>
<dbReference type="PANTHER" id="PTHR32322:SF2">
    <property type="entry name" value="EAMA DOMAIN-CONTAINING PROTEIN"/>
    <property type="match status" value="1"/>
</dbReference>
<dbReference type="InterPro" id="IPR037185">
    <property type="entry name" value="EmrE-like"/>
</dbReference>
<dbReference type="AlphaFoldDB" id="A0ABD5YX03"/>
<keyword evidence="4 6" id="KW-0472">Membrane</keyword>
<dbReference type="Proteomes" id="UP001596417">
    <property type="component" value="Unassembled WGS sequence"/>
</dbReference>
<gene>
    <name evidence="8" type="ORF">ACFQL7_25010</name>
</gene>
<feature type="transmembrane region" description="Helical" evidence="6">
    <location>
        <begin position="39"/>
        <end position="60"/>
    </location>
</feature>
<name>A0ABD5YX03_9EURY</name>
<feature type="transmembrane region" description="Helical" evidence="6">
    <location>
        <begin position="72"/>
        <end position="93"/>
    </location>
</feature>
<feature type="compositionally biased region" description="Basic and acidic residues" evidence="5">
    <location>
        <begin position="301"/>
        <end position="317"/>
    </location>
</feature>
<comment type="subcellular location">
    <subcellularLocation>
        <location evidence="1">Membrane</location>
        <topology evidence="1">Multi-pass membrane protein</topology>
    </subcellularLocation>
</comment>
<evidence type="ECO:0000313" key="9">
    <source>
        <dbReference type="Proteomes" id="UP001596417"/>
    </source>
</evidence>
<proteinExistence type="predicted"/>
<dbReference type="InterPro" id="IPR000620">
    <property type="entry name" value="EamA_dom"/>
</dbReference>
<dbReference type="InterPro" id="IPR006311">
    <property type="entry name" value="TAT_signal"/>
</dbReference>
<feature type="transmembrane region" description="Helical" evidence="6">
    <location>
        <begin position="99"/>
        <end position="120"/>
    </location>
</feature>
<accession>A0ABD5YX03</accession>
<feature type="domain" description="EamA" evidence="7">
    <location>
        <begin position="15"/>
        <end position="143"/>
    </location>
</feature>
<evidence type="ECO:0000256" key="5">
    <source>
        <dbReference type="SAM" id="MobiDB-lite"/>
    </source>
</evidence>
<feature type="transmembrane region" description="Helical" evidence="6">
    <location>
        <begin position="132"/>
        <end position="149"/>
    </location>
</feature>
<evidence type="ECO:0000256" key="4">
    <source>
        <dbReference type="ARBA" id="ARBA00023136"/>
    </source>
</evidence>
<feature type="region of interest" description="Disordered" evidence="5">
    <location>
        <begin position="294"/>
        <end position="327"/>
    </location>
</feature>
<evidence type="ECO:0000259" key="7">
    <source>
        <dbReference type="Pfam" id="PF00892"/>
    </source>
</evidence>
<comment type="caution">
    <text evidence="8">The sequence shown here is derived from an EMBL/GenBank/DDBJ whole genome shotgun (WGS) entry which is preliminary data.</text>
</comment>
<dbReference type="EMBL" id="JBHTAX010000005">
    <property type="protein sequence ID" value="MFC7192746.1"/>
    <property type="molecule type" value="Genomic_DNA"/>
</dbReference>
<evidence type="ECO:0000256" key="2">
    <source>
        <dbReference type="ARBA" id="ARBA00022692"/>
    </source>
</evidence>
<dbReference type="GO" id="GO:0016020">
    <property type="term" value="C:membrane"/>
    <property type="evidence" value="ECO:0007669"/>
    <property type="project" value="UniProtKB-SubCell"/>
</dbReference>
<reference evidence="8 9" key="1">
    <citation type="journal article" date="2019" name="Int. J. Syst. Evol. Microbiol.">
        <title>The Global Catalogue of Microorganisms (GCM) 10K type strain sequencing project: providing services to taxonomists for standard genome sequencing and annotation.</title>
        <authorList>
            <consortium name="The Broad Institute Genomics Platform"/>
            <consortium name="The Broad Institute Genome Sequencing Center for Infectious Disease"/>
            <person name="Wu L."/>
            <person name="Ma J."/>
        </authorList>
    </citation>
    <scope>NUCLEOTIDE SEQUENCE [LARGE SCALE GENOMIC DNA]</scope>
    <source>
        <strain evidence="8 9">RDMS1</strain>
    </source>
</reference>
<keyword evidence="2 6" id="KW-0812">Transmembrane</keyword>
<protein>
    <submittedName>
        <fullName evidence="8">DMT family transporter</fullName>
    </submittedName>
</protein>
<organism evidence="8 9">
    <name type="scientific">Halocatena marina</name>
    <dbReference type="NCBI Taxonomy" id="2934937"/>
    <lineage>
        <taxon>Archaea</taxon>
        <taxon>Methanobacteriati</taxon>
        <taxon>Methanobacteriota</taxon>
        <taxon>Stenosarchaea group</taxon>
        <taxon>Halobacteria</taxon>
        <taxon>Halobacteriales</taxon>
        <taxon>Natronomonadaceae</taxon>
        <taxon>Halocatena</taxon>
    </lineage>
</organism>
<keyword evidence="9" id="KW-1185">Reference proteome</keyword>
<evidence type="ECO:0000256" key="6">
    <source>
        <dbReference type="SAM" id="Phobius"/>
    </source>
</evidence>
<evidence type="ECO:0000256" key="1">
    <source>
        <dbReference type="ARBA" id="ARBA00004141"/>
    </source>
</evidence>
<dbReference type="InterPro" id="IPR050638">
    <property type="entry name" value="AA-Vitamin_Transporters"/>
</dbReference>
<dbReference type="SUPFAM" id="SSF103481">
    <property type="entry name" value="Multidrug resistance efflux transporter EmrE"/>
    <property type="match status" value="1"/>
</dbReference>
<dbReference type="RefSeq" id="WP_390206822.1">
    <property type="nucleotide sequence ID" value="NZ_JBHSZC010000004.1"/>
</dbReference>
<feature type="transmembrane region" description="Helical" evidence="6">
    <location>
        <begin position="155"/>
        <end position="174"/>
    </location>
</feature>
<dbReference type="PROSITE" id="PS51318">
    <property type="entry name" value="TAT"/>
    <property type="match status" value="1"/>
</dbReference>
<dbReference type="PANTHER" id="PTHR32322">
    <property type="entry name" value="INNER MEMBRANE TRANSPORTER"/>
    <property type="match status" value="1"/>
</dbReference>